<evidence type="ECO:0000256" key="2">
    <source>
        <dbReference type="ARBA" id="ARBA00022771"/>
    </source>
</evidence>
<feature type="compositionally biased region" description="Basic and acidic residues" evidence="5">
    <location>
        <begin position="63"/>
        <end position="78"/>
    </location>
</feature>
<dbReference type="PANTHER" id="PTHR25465">
    <property type="entry name" value="B-BOX DOMAIN CONTAINING"/>
    <property type="match status" value="1"/>
</dbReference>
<dbReference type="Gene3D" id="2.60.120.920">
    <property type="match status" value="1"/>
</dbReference>
<dbReference type="PRINTS" id="PR01407">
    <property type="entry name" value="BUTYPHLNCDUF"/>
</dbReference>
<keyword evidence="2" id="KW-0863">Zinc-finger</keyword>
<proteinExistence type="predicted"/>
<evidence type="ECO:0000313" key="7">
    <source>
        <dbReference type="EMBL" id="KAJ8346999.1"/>
    </source>
</evidence>
<evidence type="ECO:0000259" key="6">
    <source>
        <dbReference type="PROSITE" id="PS50188"/>
    </source>
</evidence>
<evidence type="ECO:0000256" key="1">
    <source>
        <dbReference type="ARBA" id="ARBA00022723"/>
    </source>
</evidence>
<dbReference type="InterPro" id="IPR003877">
    <property type="entry name" value="SPRY_dom"/>
</dbReference>
<keyword evidence="4" id="KW-0175">Coiled coil</keyword>
<dbReference type="Pfam" id="PF00622">
    <property type="entry name" value="SPRY"/>
    <property type="match status" value="1"/>
</dbReference>
<dbReference type="AlphaFoldDB" id="A0A9Q1EXL1"/>
<dbReference type="InterPro" id="IPR043136">
    <property type="entry name" value="B30.2/SPRY_sf"/>
</dbReference>
<dbReference type="InterPro" id="IPR001870">
    <property type="entry name" value="B30.2/SPRY"/>
</dbReference>
<organism evidence="7 8">
    <name type="scientific">Synaphobranchus kaupii</name>
    <name type="common">Kaup's arrowtooth eel</name>
    <dbReference type="NCBI Taxonomy" id="118154"/>
    <lineage>
        <taxon>Eukaryota</taxon>
        <taxon>Metazoa</taxon>
        <taxon>Chordata</taxon>
        <taxon>Craniata</taxon>
        <taxon>Vertebrata</taxon>
        <taxon>Euteleostomi</taxon>
        <taxon>Actinopterygii</taxon>
        <taxon>Neopterygii</taxon>
        <taxon>Teleostei</taxon>
        <taxon>Anguilliformes</taxon>
        <taxon>Synaphobranchidae</taxon>
        <taxon>Synaphobranchus</taxon>
    </lineage>
</organism>
<feature type="coiled-coil region" evidence="4">
    <location>
        <begin position="180"/>
        <end position="215"/>
    </location>
</feature>
<feature type="compositionally biased region" description="Basic and acidic residues" evidence="5">
    <location>
        <begin position="15"/>
        <end position="27"/>
    </location>
</feature>
<evidence type="ECO:0000313" key="8">
    <source>
        <dbReference type="Proteomes" id="UP001152622"/>
    </source>
</evidence>
<dbReference type="GO" id="GO:0008270">
    <property type="term" value="F:zinc ion binding"/>
    <property type="evidence" value="ECO:0007669"/>
    <property type="project" value="UniProtKB-KW"/>
</dbReference>
<dbReference type="PROSITE" id="PS50188">
    <property type="entry name" value="B302_SPRY"/>
    <property type="match status" value="1"/>
</dbReference>
<feature type="domain" description="B30.2/SPRY" evidence="6">
    <location>
        <begin position="255"/>
        <end position="458"/>
    </location>
</feature>
<keyword evidence="1" id="KW-0479">Metal-binding</keyword>
<name>A0A9Q1EXL1_SYNKA</name>
<dbReference type="OrthoDB" id="9875313at2759"/>
<sequence>MAGNAGGVDEEGDEMETRQRRERKLDGEGQEAEEEEKQGKWVWIGKAKQQEGEGSPDAPTRQSETRKVAGCELTDPKAEGGPGTAERIAGELCEFNKQNYMVISDYYSWYIEVLHMPTTTSAQVSTKLKATFAEYGIAEENQLVDVCEKMQLQALRIENFVSKTLVAKESALHTEACRVRERVMARVSQVREALEEEEQRLLEEVQREEERIQQGLLTQRAHWTQALASLTHVRTSLVHTVTHAQDSQLTVSSQEIADRVEQAEGVGEPRDTEQLSLDPDCSKSHLLQTLWASTMLVSPSGRPRDSLRFDKRTISPLLSLSEDQCTLTYVPRQGRRQSSTPVHWVLEVSQSDAFKVGVCYASMERKGSDKGSRLGYNDHSWVLSHYEEEFSFCHAGHHFPLPLLRTPKQIGVLLDWPGHTLLFYDPESSAILHAVHHQFTAPLLAACAVAHNSITLLH</sequence>
<dbReference type="InterPro" id="IPR013320">
    <property type="entry name" value="ConA-like_dom_sf"/>
</dbReference>
<comment type="caution">
    <text evidence="7">The sequence shown here is derived from an EMBL/GenBank/DDBJ whole genome shotgun (WGS) entry which is preliminary data.</text>
</comment>
<dbReference type="InterPro" id="IPR003879">
    <property type="entry name" value="Butyrophylin_SPRY"/>
</dbReference>
<dbReference type="SMART" id="SM00449">
    <property type="entry name" value="SPRY"/>
    <property type="match status" value="1"/>
</dbReference>
<dbReference type="SUPFAM" id="SSF49899">
    <property type="entry name" value="Concanavalin A-like lectins/glucanases"/>
    <property type="match status" value="1"/>
</dbReference>
<evidence type="ECO:0000256" key="5">
    <source>
        <dbReference type="SAM" id="MobiDB-lite"/>
    </source>
</evidence>
<keyword evidence="3" id="KW-0862">Zinc</keyword>
<dbReference type="PANTHER" id="PTHR25465:SF66">
    <property type="entry name" value="B BOX AND SPRY DOMAIN-CONTAINING PROTEIN"/>
    <property type="match status" value="1"/>
</dbReference>
<accession>A0A9Q1EXL1</accession>
<keyword evidence="8" id="KW-1185">Reference proteome</keyword>
<dbReference type="InterPro" id="IPR051051">
    <property type="entry name" value="E3_ubiq-ligase_TRIM/RNF"/>
</dbReference>
<feature type="region of interest" description="Disordered" evidence="5">
    <location>
        <begin position="1"/>
        <end position="83"/>
    </location>
</feature>
<evidence type="ECO:0000256" key="3">
    <source>
        <dbReference type="ARBA" id="ARBA00022833"/>
    </source>
</evidence>
<evidence type="ECO:0000256" key="4">
    <source>
        <dbReference type="SAM" id="Coils"/>
    </source>
</evidence>
<dbReference type="Proteomes" id="UP001152622">
    <property type="component" value="Chromosome 11"/>
</dbReference>
<reference evidence="7" key="1">
    <citation type="journal article" date="2023" name="Science">
        <title>Genome structures resolve the early diversification of teleost fishes.</title>
        <authorList>
            <person name="Parey E."/>
            <person name="Louis A."/>
            <person name="Montfort J."/>
            <person name="Bouchez O."/>
            <person name="Roques C."/>
            <person name="Iampietro C."/>
            <person name="Lluch J."/>
            <person name="Castinel A."/>
            <person name="Donnadieu C."/>
            <person name="Desvignes T."/>
            <person name="Floi Bucao C."/>
            <person name="Jouanno E."/>
            <person name="Wen M."/>
            <person name="Mejri S."/>
            <person name="Dirks R."/>
            <person name="Jansen H."/>
            <person name="Henkel C."/>
            <person name="Chen W.J."/>
            <person name="Zahm M."/>
            <person name="Cabau C."/>
            <person name="Klopp C."/>
            <person name="Thompson A.W."/>
            <person name="Robinson-Rechavi M."/>
            <person name="Braasch I."/>
            <person name="Lecointre G."/>
            <person name="Bobe J."/>
            <person name="Postlethwait J.H."/>
            <person name="Berthelot C."/>
            <person name="Roest Crollius H."/>
            <person name="Guiguen Y."/>
        </authorList>
    </citation>
    <scope>NUCLEOTIDE SEQUENCE</scope>
    <source>
        <strain evidence="7">WJC10195</strain>
    </source>
</reference>
<gene>
    <name evidence="7" type="ORF">SKAU_G00284000</name>
</gene>
<dbReference type="EMBL" id="JAINUF010000011">
    <property type="protein sequence ID" value="KAJ8346999.1"/>
    <property type="molecule type" value="Genomic_DNA"/>
</dbReference>
<protein>
    <recommendedName>
        <fullName evidence="6">B30.2/SPRY domain-containing protein</fullName>
    </recommendedName>
</protein>